<dbReference type="InterPro" id="IPR018865">
    <property type="entry name" value="STK19-like"/>
</dbReference>
<dbReference type="OrthoDB" id="3980126at2759"/>
<protein>
    <submittedName>
        <fullName evidence="3">Meiotically up-regulated gene 51 protein</fullName>
    </submittedName>
</protein>
<dbReference type="PANTHER" id="PTHR15243">
    <property type="entry name" value="SERINE/THREONINE-PROTEIN KINASE 19"/>
    <property type="match status" value="1"/>
</dbReference>
<dbReference type="Pfam" id="PF10494">
    <property type="entry name" value="Stk19"/>
    <property type="match status" value="1"/>
</dbReference>
<evidence type="ECO:0000256" key="1">
    <source>
        <dbReference type="ARBA" id="ARBA00093458"/>
    </source>
</evidence>
<feature type="region of interest" description="Disordered" evidence="2">
    <location>
        <begin position="1"/>
        <end position="99"/>
    </location>
</feature>
<dbReference type="VEuPathDB" id="FungiDB:MMYC01_202880"/>
<dbReference type="EMBL" id="LCTW02000059">
    <property type="protein sequence ID" value="KXX80459.1"/>
    <property type="molecule type" value="Genomic_DNA"/>
</dbReference>
<evidence type="ECO:0000256" key="2">
    <source>
        <dbReference type="SAM" id="MobiDB-lite"/>
    </source>
</evidence>
<evidence type="ECO:0000313" key="4">
    <source>
        <dbReference type="Proteomes" id="UP000078237"/>
    </source>
</evidence>
<sequence length="431" mass="44614">MALRSILGGSRVKKKSASTKQRSSPSSSWTSALPRSKPVSKPRAKHDNRGTTERLDDLGPARLLPPPPLPTPSASNTTSSSNASSISISSSSGSTGIRDPLQAHESILGGMFDPLPARAAGMSSTRIASVLRARAVLPRVTSASHLRAVLLACGAVGSPAAAEREVARAIATGRLRRVVVPTRGNLGELVVLAAELEGMLGKAGKSGGDGESGNSGRGRLGEGVKEGFVRWLRGNPAATRMTGEELLEGVAGLGQSEVDELVRAGFLTAERHSMVSLETVSRAAAGTVAAVGGEGVVHAAGGTGVRSTVRSGSRSGSGSGEFSVAVPGSGVFLKLVTAALEHLADLLRKNQYREMPESDLREKWDGGVVDGSEAALAKRARGEFAGVLPGRTKKWKELQGLAFDWVLREAVGAGLVEVFETRSVGRGVRLT</sequence>
<feature type="compositionally biased region" description="Low complexity" evidence="2">
    <location>
        <begin position="72"/>
        <end position="99"/>
    </location>
</feature>
<comment type="similarity">
    <text evidence="1">Belongs to the STK19 family.</text>
</comment>
<feature type="compositionally biased region" description="Basic and acidic residues" evidence="2">
    <location>
        <begin position="45"/>
        <end position="59"/>
    </location>
</feature>
<dbReference type="GO" id="GO:0046579">
    <property type="term" value="P:positive regulation of Ras protein signal transduction"/>
    <property type="evidence" value="ECO:0007669"/>
    <property type="project" value="TreeGrafter"/>
</dbReference>
<feature type="region of interest" description="Disordered" evidence="2">
    <location>
        <begin position="202"/>
        <end position="221"/>
    </location>
</feature>
<reference evidence="3 4" key="1">
    <citation type="journal article" date="2016" name="Genome Announc.">
        <title>Genome Sequence of Madurella mycetomatis mm55, Isolated from a Human Mycetoma Case in Sudan.</title>
        <authorList>
            <person name="Smit S."/>
            <person name="Derks M.F."/>
            <person name="Bervoets S."/>
            <person name="Fahal A."/>
            <person name="van Leeuwen W."/>
            <person name="van Belkum A."/>
            <person name="van de Sande W.W."/>
        </authorList>
    </citation>
    <scope>NUCLEOTIDE SEQUENCE [LARGE SCALE GENOMIC DNA]</scope>
    <source>
        <strain evidence="4">mm55</strain>
    </source>
</reference>
<proteinExistence type="inferred from homology"/>
<accession>A0A175WAE6</accession>
<dbReference type="AlphaFoldDB" id="A0A175WAE6"/>
<organism evidence="3 4">
    <name type="scientific">Madurella mycetomatis</name>
    <dbReference type="NCBI Taxonomy" id="100816"/>
    <lineage>
        <taxon>Eukaryota</taxon>
        <taxon>Fungi</taxon>
        <taxon>Dikarya</taxon>
        <taxon>Ascomycota</taxon>
        <taxon>Pezizomycotina</taxon>
        <taxon>Sordariomycetes</taxon>
        <taxon>Sordariomycetidae</taxon>
        <taxon>Sordariales</taxon>
        <taxon>Sordariales incertae sedis</taxon>
        <taxon>Madurella</taxon>
    </lineage>
</organism>
<gene>
    <name evidence="3" type="ORF">MMYC01_202880</name>
</gene>
<feature type="compositionally biased region" description="Low complexity" evidence="2">
    <location>
        <begin position="18"/>
        <end position="36"/>
    </location>
</feature>
<name>A0A175WAE6_9PEZI</name>
<dbReference type="Proteomes" id="UP000078237">
    <property type="component" value="Unassembled WGS sequence"/>
</dbReference>
<comment type="caution">
    <text evidence="3">The sequence shown here is derived from an EMBL/GenBank/DDBJ whole genome shotgun (WGS) entry which is preliminary data.</text>
</comment>
<dbReference type="PANTHER" id="PTHR15243:SF0">
    <property type="entry name" value="SERINE_THREONINE-PROTEIN KINASE 19"/>
    <property type="match status" value="1"/>
</dbReference>
<feature type="compositionally biased region" description="Gly residues" evidence="2">
    <location>
        <begin position="204"/>
        <end position="218"/>
    </location>
</feature>
<evidence type="ECO:0000313" key="3">
    <source>
        <dbReference type="EMBL" id="KXX80459.1"/>
    </source>
</evidence>
<keyword evidence="4" id="KW-1185">Reference proteome</keyword>